<dbReference type="InterPro" id="IPR027417">
    <property type="entry name" value="P-loop_NTPase"/>
</dbReference>
<dbReference type="PROSITE" id="PS50110">
    <property type="entry name" value="RESPONSE_REGULATORY"/>
    <property type="match status" value="1"/>
</dbReference>
<dbReference type="Pfam" id="PF00072">
    <property type="entry name" value="Response_reg"/>
    <property type="match status" value="1"/>
</dbReference>
<organism evidence="6 7">
    <name type="scientific">Bdellovibrio bacteriovorus</name>
    <dbReference type="NCBI Taxonomy" id="959"/>
    <lineage>
        <taxon>Bacteria</taxon>
        <taxon>Pseudomonadati</taxon>
        <taxon>Bdellovibrionota</taxon>
        <taxon>Bdellovibrionia</taxon>
        <taxon>Bdellovibrionales</taxon>
        <taxon>Pseudobdellovibrionaceae</taxon>
        <taxon>Bdellovibrio</taxon>
    </lineage>
</organism>
<dbReference type="InterPro" id="IPR025662">
    <property type="entry name" value="Sigma_54_int_dom_ATP-bd_1"/>
</dbReference>
<dbReference type="GO" id="GO:0000160">
    <property type="term" value="P:phosphorelay signal transduction system"/>
    <property type="evidence" value="ECO:0007669"/>
    <property type="project" value="InterPro"/>
</dbReference>
<dbReference type="Gene3D" id="1.10.10.60">
    <property type="entry name" value="Homeodomain-like"/>
    <property type="match status" value="1"/>
</dbReference>
<keyword evidence="1" id="KW-0547">Nucleotide-binding</keyword>
<feature type="modified residue" description="4-aspartylphosphate" evidence="3">
    <location>
        <position position="50"/>
    </location>
</feature>
<dbReference type="Proteomes" id="UP000075391">
    <property type="component" value="Unassembled WGS sequence"/>
</dbReference>
<dbReference type="PROSITE" id="PS00675">
    <property type="entry name" value="SIGMA54_INTERACT_1"/>
    <property type="match status" value="1"/>
</dbReference>
<keyword evidence="3" id="KW-0597">Phosphoprotein</keyword>
<dbReference type="OrthoDB" id="5288051at2"/>
<feature type="domain" description="Response regulatory" evidence="5">
    <location>
        <begin position="2"/>
        <end position="118"/>
    </location>
</feature>
<dbReference type="SUPFAM" id="SSF52540">
    <property type="entry name" value="P-loop containing nucleoside triphosphate hydrolases"/>
    <property type="match status" value="1"/>
</dbReference>
<gene>
    <name evidence="6" type="ORF">AZI85_08825</name>
</gene>
<dbReference type="InterPro" id="IPR058031">
    <property type="entry name" value="AAA_lid_NorR"/>
</dbReference>
<accession>A0A150WDL1</accession>
<dbReference type="PROSITE" id="PS50045">
    <property type="entry name" value="SIGMA54_INTERACT_4"/>
    <property type="match status" value="1"/>
</dbReference>
<dbReference type="SUPFAM" id="SSF52172">
    <property type="entry name" value="CheY-like"/>
    <property type="match status" value="1"/>
</dbReference>
<dbReference type="InterPro" id="IPR002078">
    <property type="entry name" value="Sigma_54_int"/>
</dbReference>
<dbReference type="GO" id="GO:0005524">
    <property type="term" value="F:ATP binding"/>
    <property type="evidence" value="ECO:0007669"/>
    <property type="project" value="UniProtKB-KW"/>
</dbReference>
<evidence type="ECO:0000313" key="7">
    <source>
        <dbReference type="Proteomes" id="UP000075391"/>
    </source>
</evidence>
<dbReference type="Pfam" id="PF25601">
    <property type="entry name" value="AAA_lid_14"/>
    <property type="match status" value="1"/>
</dbReference>
<dbReference type="RefSeq" id="WP_063244432.1">
    <property type="nucleotide sequence ID" value="NZ_LUKF01000017.1"/>
</dbReference>
<dbReference type="SMART" id="SM00448">
    <property type="entry name" value="REC"/>
    <property type="match status" value="1"/>
</dbReference>
<reference evidence="6 7" key="1">
    <citation type="submission" date="2016-03" db="EMBL/GenBank/DDBJ databases">
        <authorList>
            <person name="Ploux O."/>
        </authorList>
    </citation>
    <scope>NUCLEOTIDE SEQUENCE [LARGE SCALE GENOMIC DNA]</scope>
    <source>
        <strain evidence="6 7">BER2</strain>
    </source>
</reference>
<dbReference type="GO" id="GO:0006355">
    <property type="term" value="P:regulation of DNA-templated transcription"/>
    <property type="evidence" value="ECO:0007669"/>
    <property type="project" value="InterPro"/>
</dbReference>
<dbReference type="FunFam" id="3.40.50.300:FF:000006">
    <property type="entry name" value="DNA-binding transcriptional regulator NtrC"/>
    <property type="match status" value="1"/>
</dbReference>
<dbReference type="InterPro" id="IPR001789">
    <property type="entry name" value="Sig_transdc_resp-reg_receiver"/>
</dbReference>
<evidence type="ECO:0000259" key="5">
    <source>
        <dbReference type="PROSITE" id="PS50110"/>
    </source>
</evidence>
<protein>
    <recommendedName>
        <fullName evidence="8">Sigma-54-dependent Fis family transcriptional regulator</fullName>
    </recommendedName>
</protein>
<sequence length="461" mass="51218">MRVLIVDDETLVRKTMQSQIESPHVVSLADSMEEALDILDKQVIDLAFVDLSLDDSTDRIGLQLIQEIAKSHPTTVVVAMTGHDEGPLVETCMKAGAVDYLLKPFDRTTLTQVLRKAPVLHRLLRRNQTLKHQAGSKLVQHINLYTKSPAFKAVLDTAKKIRGANQSILIRGESGSGKEIMAQYLWSLENDSSRPFIAVNCGAISGQLAESELFGHKKGAFTGATETRSGKFESADGGDIFLDELATLNMDIQVKLLRVLSSGDIYPVGQDVGKKVNCRTIAATNENLEELIKEKKFREDLFFRIKNFTITLPPLRERKEDILDLAHEFLRKGNYGDKHFSSQAEALLLSYSWPGNIRELKSAVEVASVLADGNELQPGDITPHLVQSAPVYEEVLKNHSITEIDEKALEGRFSHLVSEFELKLIDFAMQKKGSESAAARYLGIPRSTLGDLRRRLAGIKK</sequence>
<dbReference type="InterPro" id="IPR011006">
    <property type="entry name" value="CheY-like_superfamily"/>
</dbReference>
<dbReference type="PANTHER" id="PTHR32071:SF14">
    <property type="entry name" value="TRANSCRIPTIONAL REGULATORY PROTEIN RTCR"/>
    <property type="match status" value="1"/>
</dbReference>
<evidence type="ECO:0000313" key="6">
    <source>
        <dbReference type="EMBL" id="KYG61053.1"/>
    </source>
</evidence>
<name>A0A150WDL1_BDEBC</name>
<dbReference type="PANTHER" id="PTHR32071">
    <property type="entry name" value="TRANSCRIPTIONAL REGULATORY PROTEIN"/>
    <property type="match status" value="1"/>
</dbReference>
<evidence type="ECO:0008006" key="8">
    <source>
        <dbReference type="Google" id="ProtNLM"/>
    </source>
</evidence>
<dbReference type="Pfam" id="PF00158">
    <property type="entry name" value="Sigma54_activat"/>
    <property type="match status" value="1"/>
</dbReference>
<keyword evidence="2" id="KW-0067">ATP-binding</keyword>
<evidence type="ECO:0000256" key="3">
    <source>
        <dbReference type="PROSITE-ProRule" id="PRU00169"/>
    </source>
</evidence>
<evidence type="ECO:0000256" key="2">
    <source>
        <dbReference type="ARBA" id="ARBA00022840"/>
    </source>
</evidence>
<dbReference type="Gene3D" id="1.10.8.60">
    <property type="match status" value="1"/>
</dbReference>
<comment type="caution">
    <text evidence="6">The sequence shown here is derived from an EMBL/GenBank/DDBJ whole genome shotgun (WGS) entry which is preliminary data.</text>
</comment>
<evidence type="ECO:0000256" key="1">
    <source>
        <dbReference type="ARBA" id="ARBA00022741"/>
    </source>
</evidence>
<dbReference type="Gene3D" id="3.40.50.300">
    <property type="entry name" value="P-loop containing nucleotide triphosphate hydrolases"/>
    <property type="match status" value="1"/>
</dbReference>
<dbReference type="CDD" id="cd00009">
    <property type="entry name" value="AAA"/>
    <property type="match status" value="1"/>
</dbReference>
<evidence type="ECO:0000259" key="4">
    <source>
        <dbReference type="PROSITE" id="PS50045"/>
    </source>
</evidence>
<dbReference type="Gene3D" id="3.40.50.2300">
    <property type="match status" value="1"/>
</dbReference>
<proteinExistence type="predicted"/>
<feature type="domain" description="Sigma-54 factor interaction" evidence="4">
    <location>
        <begin position="144"/>
        <end position="369"/>
    </location>
</feature>
<dbReference type="EMBL" id="LUKF01000017">
    <property type="protein sequence ID" value="KYG61053.1"/>
    <property type="molecule type" value="Genomic_DNA"/>
</dbReference>
<dbReference type="AlphaFoldDB" id="A0A150WDL1"/>